<dbReference type="PIRSF" id="PIRSF026649">
    <property type="entry name" value="MsbB"/>
    <property type="match status" value="1"/>
</dbReference>
<dbReference type="PANTHER" id="PTHR30606">
    <property type="entry name" value="LIPID A BIOSYNTHESIS LAUROYL ACYLTRANSFERASE"/>
    <property type="match status" value="1"/>
</dbReference>
<keyword evidence="6 7" id="KW-0012">Acyltransferase</keyword>
<dbReference type="GO" id="GO:0016746">
    <property type="term" value="F:acyltransferase activity"/>
    <property type="evidence" value="ECO:0007669"/>
    <property type="project" value="UniProtKB-KW"/>
</dbReference>
<keyword evidence="8" id="KW-1185">Reference proteome</keyword>
<reference evidence="7 8" key="1">
    <citation type="submission" date="2020-08" db="EMBL/GenBank/DDBJ databases">
        <title>Genome sequence of Thermomonas brevis KACC 16975T.</title>
        <authorList>
            <person name="Hyun D.-W."/>
            <person name="Bae J.-W."/>
        </authorList>
    </citation>
    <scope>NUCLEOTIDE SEQUENCE [LARGE SCALE GENOMIC DNA]</scope>
    <source>
        <strain evidence="7 8">KACC 16975</strain>
    </source>
</reference>
<keyword evidence="4 7" id="KW-0808">Transferase</keyword>
<dbReference type="Proteomes" id="UP000515977">
    <property type="component" value="Chromosome"/>
</dbReference>
<comment type="subcellular location">
    <subcellularLocation>
        <location evidence="1">Cell inner membrane</location>
    </subcellularLocation>
</comment>
<dbReference type="GO" id="GO:0009247">
    <property type="term" value="P:glycolipid biosynthetic process"/>
    <property type="evidence" value="ECO:0007669"/>
    <property type="project" value="UniProtKB-ARBA"/>
</dbReference>
<evidence type="ECO:0000256" key="2">
    <source>
        <dbReference type="ARBA" id="ARBA00022475"/>
    </source>
</evidence>
<organism evidence="7 8">
    <name type="scientific">Thermomonas brevis</name>
    <dbReference type="NCBI Taxonomy" id="215691"/>
    <lineage>
        <taxon>Bacteria</taxon>
        <taxon>Pseudomonadati</taxon>
        <taxon>Pseudomonadota</taxon>
        <taxon>Gammaproteobacteria</taxon>
        <taxon>Lysobacterales</taxon>
        <taxon>Lysobacteraceae</taxon>
        <taxon>Thermomonas</taxon>
    </lineage>
</organism>
<evidence type="ECO:0000256" key="6">
    <source>
        <dbReference type="ARBA" id="ARBA00023315"/>
    </source>
</evidence>
<dbReference type="KEGG" id="tbv:H9L17_06035"/>
<dbReference type="AlphaFoldDB" id="A0A7G9QWG5"/>
<evidence type="ECO:0000313" key="7">
    <source>
        <dbReference type="EMBL" id="QNN47690.1"/>
    </source>
</evidence>
<evidence type="ECO:0000256" key="1">
    <source>
        <dbReference type="ARBA" id="ARBA00004533"/>
    </source>
</evidence>
<proteinExistence type="predicted"/>
<evidence type="ECO:0000313" key="8">
    <source>
        <dbReference type="Proteomes" id="UP000515977"/>
    </source>
</evidence>
<keyword evidence="2" id="KW-1003">Cell membrane</keyword>
<dbReference type="RefSeq" id="WP_187571434.1">
    <property type="nucleotide sequence ID" value="NZ_CP060711.1"/>
</dbReference>
<accession>A0A7G9QWG5</accession>
<evidence type="ECO:0000256" key="3">
    <source>
        <dbReference type="ARBA" id="ARBA00022519"/>
    </source>
</evidence>
<keyword evidence="3" id="KW-0997">Cell inner membrane</keyword>
<dbReference type="GO" id="GO:0005886">
    <property type="term" value="C:plasma membrane"/>
    <property type="evidence" value="ECO:0007669"/>
    <property type="project" value="UniProtKB-SubCell"/>
</dbReference>
<dbReference type="Pfam" id="PF03279">
    <property type="entry name" value="Lip_A_acyltrans"/>
    <property type="match status" value="1"/>
</dbReference>
<dbReference type="EMBL" id="CP060711">
    <property type="protein sequence ID" value="QNN47690.1"/>
    <property type="molecule type" value="Genomic_DNA"/>
</dbReference>
<dbReference type="PANTHER" id="PTHR30606:SF9">
    <property type="entry name" value="LIPID A BIOSYNTHESIS LAUROYLTRANSFERASE"/>
    <property type="match status" value="1"/>
</dbReference>
<gene>
    <name evidence="7" type="ORF">H9L17_06035</name>
</gene>
<protein>
    <submittedName>
        <fullName evidence="7">Lipid A biosynthesis acyltransferase</fullName>
    </submittedName>
</protein>
<dbReference type="InterPro" id="IPR004960">
    <property type="entry name" value="LipA_acyltrans"/>
</dbReference>
<keyword evidence="5" id="KW-0472">Membrane</keyword>
<name>A0A7G9QWG5_9GAMM</name>
<sequence>MSMSLRVRAFRALAGWVAGRTPARRLALARWLAPVAAVLAAKRRRVARTNLRLCFPDMPEREREALLGRMLVANVKGLLDACAAWYADELRVEELYEVEGLEHLRGAVAQGRGVVILGAHFHGSELHMRAIRQLAGIPVSPIVRAFRDAGVDGEINARRRQRLGGTIARSDLHAFCATVHRGEAAVYTPDVNVRVRNVFAPFFGVAASTLDAMPVLLRRAGGTIVPTWTRPLPDGRYALVFEPPLPDFPGRDGVAAAARYNAWVEARVRRAPEAYDWGVKRFKTRPAGEADLYARRL</sequence>
<evidence type="ECO:0000256" key="4">
    <source>
        <dbReference type="ARBA" id="ARBA00022679"/>
    </source>
</evidence>
<evidence type="ECO:0000256" key="5">
    <source>
        <dbReference type="ARBA" id="ARBA00023136"/>
    </source>
</evidence>
<dbReference type="CDD" id="cd07984">
    <property type="entry name" value="LPLAT_LABLAT-like"/>
    <property type="match status" value="1"/>
</dbReference>